<sequence>MQPSHSSGNSLPEEPLASPGHESASEQMSFSERNSDADLAERHAAAIAAASARPMGLVERMDSANYQPRPPAMTERQDSAQNLQAMEEEMAELTVGGVASAPAGAETALSRQDSAHDMAEGDRGGSPPPLRHGSLSGVSRPELQRQASQVAPASPFTARLSEAVSFRRDSASEHPNMDNSVAGTSEGLMMARAPSLQAARALMRDTPVGSTADATLGAAAPELEVAPRQDSALDSLVAARHAVLADLASDLAGGRPGGSSAVADTPMGHQTSDPLFEAGTPSRGNASADVPALDPLMQARALEGKLAGNSLEAARMAVLGRAWSSRVGDDATSSAGAMPSSSSIGISWGEGPSASVTEPMAAGSPSAHHSLEVGEGTPSYFGRAGLQEVGPSSSLPASREALLCHEFRQRSHLPFLALGGAGTSTGRSPFEQAAEGADRGQDSPMHTLEQARRTVTAFMDPDLPGQSSSGVPVPPAARRQPSTQLPDSPMTAGQAGVASAAAFAPERQQGLPEVGSPSGAAARAWQPPGSNTLSSGYDSANEVTE</sequence>
<dbReference type="Proteomes" id="UP001491310">
    <property type="component" value="Unassembled WGS sequence"/>
</dbReference>
<name>A0ABR2YCX6_9CHLO</name>
<feature type="compositionally biased region" description="Polar residues" evidence="1">
    <location>
        <begin position="528"/>
        <end position="545"/>
    </location>
</feature>
<gene>
    <name evidence="2" type="ORF">WJX75_002443</name>
</gene>
<evidence type="ECO:0000256" key="1">
    <source>
        <dbReference type="SAM" id="MobiDB-lite"/>
    </source>
</evidence>
<dbReference type="EMBL" id="JALJOT010000015">
    <property type="protein sequence ID" value="KAK9902680.1"/>
    <property type="molecule type" value="Genomic_DNA"/>
</dbReference>
<keyword evidence="3" id="KW-1185">Reference proteome</keyword>
<feature type="region of interest" description="Disordered" evidence="1">
    <location>
        <begin position="349"/>
        <end position="369"/>
    </location>
</feature>
<reference evidence="2 3" key="1">
    <citation type="journal article" date="2024" name="Nat. Commun.">
        <title>Phylogenomics reveals the evolutionary origins of lichenization in chlorophyte algae.</title>
        <authorList>
            <person name="Puginier C."/>
            <person name="Libourel C."/>
            <person name="Otte J."/>
            <person name="Skaloud P."/>
            <person name="Haon M."/>
            <person name="Grisel S."/>
            <person name="Petersen M."/>
            <person name="Berrin J.G."/>
            <person name="Delaux P.M."/>
            <person name="Dal Grande F."/>
            <person name="Keller J."/>
        </authorList>
    </citation>
    <scope>NUCLEOTIDE SEQUENCE [LARGE SCALE GENOMIC DNA]</scope>
    <source>
        <strain evidence="2 3">SAG 216-7</strain>
    </source>
</reference>
<feature type="region of interest" description="Disordered" evidence="1">
    <location>
        <begin position="459"/>
        <end position="545"/>
    </location>
</feature>
<comment type="caution">
    <text evidence="2">The sequence shown here is derived from an EMBL/GenBank/DDBJ whole genome shotgun (WGS) entry which is preliminary data.</text>
</comment>
<accession>A0ABR2YCX6</accession>
<organism evidence="2 3">
    <name type="scientific">Coccomyxa subellipsoidea</name>
    <dbReference type="NCBI Taxonomy" id="248742"/>
    <lineage>
        <taxon>Eukaryota</taxon>
        <taxon>Viridiplantae</taxon>
        <taxon>Chlorophyta</taxon>
        <taxon>core chlorophytes</taxon>
        <taxon>Trebouxiophyceae</taxon>
        <taxon>Trebouxiophyceae incertae sedis</taxon>
        <taxon>Coccomyxaceae</taxon>
        <taxon>Coccomyxa</taxon>
    </lineage>
</organism>
<evidence type="ECO:0000313" key="3">
    <source>
        <dbReference type="Proteomes" id="UP001491310"/>
    </source>
</evidence>
<feature type="compositionally biased region" description="Basic and acidic residues" evidence="1">
    <location>
        <begin position="113"/>
        <end position="123"/>
    </location>
</feature>
<feature type="region of interest" description="Disordered" evidence="1">
    <location>
        <begin position="250"/>
        <end position="286"/>
    </location>
</feature>
<feature type="compositionally biased region" description="Low complexity" evidence="1">
    <location>
        <begin position="492"/>
        <end position="504"/>
    </location>
</feature>
<proteinExistence type="predicted"/>
<evidence type="ECO:0000313" key="2">
    <source>
        <dbReference type="EMBL" id="KAK9902680.1"/>
    </source>
</evidence>
<feature type="compositionally biased region" description="Polar residues" evidence="1">
    <location>
        <begin position="1"/>
        <end position="10"/>
    </location>
</feature>
<feature type="region of interest" description="Disordered" evidence="1">
    <location>
        <begin position="1"/>
        <end position="156"/>
    </location>
</feature>
<feature type="region of interest" description="Disordered" evidence="1">
    <location>
        <begin position="424"/>
        <end position="445"/>
    </location>
</feature>
<protein>
    <submittedName>
        <fullName evidence="2">Uncharacterized protein</fullName>
    </submittedName>
</protein>
<feature type="compositionally biased region" description="Basic and acidic residues" evidence="1">
    <location>
        <begin position="33"/>
        <end position="44"/>
    </location>
</feature>